<keyword evidence="2" id="KW-1185">Reference proteome</keyword>
<name>A0A2Y9AQZ3_9MICO</name>
<sequence length="47" mass="5603">MNTKCYPTVHNQRHTYGLPAYELRDSKLYPTVHNQYDTYGLPAFEIR</sequence>
<dbReference type="Proteomes" id="UP000250222">
    <property type="component" value="Unassembled WGS sequence"/>
</dbReference>
<gene>
    <name evidence="1" type="ORF">SAMN05216184_11910</name>
</gene>
<dbReference type="EMBL" id="UETB01000019">
    <property type="protein sequence ID" value="SSA46880.1"/>
    <property type="molecule type" value="Genomic_DNA"/>
</dbReference>
<dbReference type="RefSeq" id="WP_181424698.1">
    <property type="nucleotide sequence ID" value="NZ_QKLZ01000019.1"/>
</dbReference>
<accession>A0A2Y9AQZ3</accession>
<dbReference type="AlphaFoldDB" id="A0A2Y9AQZ3"/>
<proteinExistence type="predicted"/>
<organism evidence="1 2">
    <name type="scientific">Georgenia satyanarayanai</name>
    <dbReference type="NCBI Taxonomy" id="860221"/>
    <lineage>
        <taxon>Bacteria</taxon>
        <taxon>Bacillati</taxon>
        <taxon>Actinomycetota</taxon>
        <taxon>Actinomycetes</taxon>
        <taxon>Micrococcales</taxon>
        <taxon>Bogoriellaceae</taxon>
        <taxon>Georgenia</taxon>
    </lineage>
</organism>
<evidence type="ECO:0000313" key="1">
    <source>
        <dbReference type="EMBL" id="SSA46880.1"/>
    </source>
</evidence>
<protein>
    <submittedName>
        <fullName evidence="1">Uncharacterized protein</fullName>
    </submittedName>
</protein>
<reference evidence="1 2" key="1">
    <citation type="submission" date="2016-10" db="EMBL/GenBank/DDBJ databases">
        <authorList>
            <person name="Cai Z."/>
        </authorList>
    </citation>
    <scope>NUCLEOTIDE SEQUENCE [LARGE SCALE GENOMIC DNA]</scope>
    <source>
        <strain evidence="1 2">CGMCC 1.10826</strain>
    </source>
</reference>
<evidence type="ECO:0000313" key="2">
    <source>
        <dbReference type="Proteomes" id="UP000250222"/>
    </source>
</evidence>